<feature type="transmembrane region" description="Helical" evidence="6">
    <location>
        <begin position="106"/>
        <end position="123"/>
    </location>
</feature>
<comment type="subcellular location">
    <subcellularLocation>
        <location evidence="1">Cell membrane</location>
        <topology evidence="1">Multi-pass membrane protein</topology>
    </subcellularLocation>
</comment>
<dbReference type="Proteomes" id="UP000288178">
    <property type="component" value="Unassembled WGS sequence"/>
</dbReference>
<dbReference type="PANTHER" id="PTHR36115">
    <property type="entry name" value="PROLINE-RICH ANTIGEN HOMOLOG-RELATED"/>
    <property type="match status" value="1"/>
</dbReference>
<keyword evidence="4 6" id="KW-1133">Transmembrane helix</keyword>
<proteinExistence type="predicted"/>
<keyword evidence="2" id="KW-1003">Cell membrane</keyword>
<dbReference type="Pfam" id="PF06271">
    <property type="entry name" value="RDD"/>
    <property type="match status" value="1"/>
</dbReference>
<evidence type="ECO:0000313" key="9">
    <source>
        <dbReference type="Proteomes" id="UP000288178"/>
    </source>
</evidence>
<evidence type="ECO:0000256" key="6">
    <source>
        <dbReference type="SAM" id="Phobius"/>
    </source>
</evidence>
<evidence type="ECO:0000256" key="5">
    <source>
        <dbReference type="ARBA" id="ARBA00023136"/>
    </source>
</evidence>
<evidence type="ECO:0000256" key="1">
    <source>
        <dbReference type="ARBA" id="ARBA00004651"/>
    </source>
</evidence>
<evidence type="ECO:0000313" key="8">
    <source>
        <dbReference type="EMBL" id="RVT54510.1"/>
    </source>
</evidence>
<protein>
    <submittedName>
        <fullName evidence="8">RDD family protein</fullName>
    </submittedName>
</protein>
<gene>
    <name evidence="8" type="ORF">ENE75_04515</name>
</gene>
<name>A0A3S2X4I7_9BURK</name>
<keyword evidence="3 6" id="KW-0812">Transmembrane</keyword>
<keyword evidence="5 6" id="KW-0472">Membrane</keyword>
<dbReference type="GO" id="GO:0005886">
    <property type="term" value="C:plasma membrane"/>
    <property type="evidence" value="ECO:0007669"/>
    <property type="project" value="UniProtKB-SubCell"/>
</dbReference>
<dbReference type="AlphaFoldDB" id="A0A3S2X4I7"/>
<dbReference type="InterPro" id="IPR051791">
    <property type="entry name" value="Pra-immunoreactive"/>
</dbReference>
<accession>A0A3S2X4I7</accession>
<sequence length="156" mass="17261">MLYEGLLLFGVVMITGYLYSSLTQQRHALVGTAGLQAFMFVVIGIYFTWFWAQGRQTLAMKTWQLRVMTRDGQPLSQARAFARYVASWLWFLPGLAAAGLSGRHDGGAIALALALNVAVYALIARLTPTRQTLHDLLCGTRLERWRSSAPGQNPAT</sequence>
<feature type="transmembrane region" description="Helical" evidence="6">
    <location>
        <begin position="5"/>
        <end position="22"/>
    </location>
</feature>
<dbReference type="OrthoDB" id="5298807at2"/>
<evidence type="ECO:0000256" key="3">
    <source>
        <dbReference type="ARBA" id="ARBA00022692"/>
    </source>
</evidence>
<feature type="domain" description="RDD" evidence="7">
    <location>
        <begin position="6"/>
        <end position="139"/>
    </location>
</feature>
<keyword evidence="9" id="KW-1185">Reference proteome</keyword>
<dbReference type="EMBL" id="SACT01000001">
    <property type="protein sequence ID" value="RVT54510.1"/>
    <property type="molecule type" value="Genomic_DNA"/>
</dbReference>
<dbReference type="PANTHER" id="PTHR36115:SF10">
    <property type="entry name" value="RDD DOMAIN-CONTAINING PROTEIN"/>
    <property type="match status" value="1"/>
</dbReference>
<evidence type="ECO:0000256" key="2">
    <source>
        <dbReference type="ARBA" id="ARBA00022475"/>
    </source>
</evidence>
<feature type="transmembrane region" description="Helical" evidence="6">
    <location>
        <begin position="28"/>
        <end position="52"/>
    </location>
</feature>
<reference evidence="8 9" key="1">
    <citation type="submission" date="2019-01" db="EMBL/GenBank/DDBJ databases">
        <authorList>
            <person name="Chen W.-M."/>
        </authorList>
    </citation>
    <scope>NUCLEOTIDE SEQUENCE [LARGE SCALE GENOMIC DNA]</scope>
    <source>
        <strain evidence="8 9">ICH-3</strain>
    </source>
</reference>
<organism evidence="8 9">
    <name type="scientific">Rubrivivax albus</name>
    <dbReference type="NCBI Taxonomy" id="2499835"/>
    <lineage>
        <taxon>Bacteria</taxon>
        <taxon>Pseudomonadati</taxon>
        <taxon>Pseudomonadota</taxon>
        <taxon>Betaproteobacteria</taxon>
        <taxon>Burkholderiales</taxon>
        <taxon>Sphaerotilaceae</taxon>
        <taxon>Rubrivivax</taxon>
    </lineage>
</organism>
<feature type="transmembrane region" description="Helical" evidence="6">
    <location>
        <begin position="80"/>
        <end position="100"/>
    </location>
</feature>
<evidence type="ECO:0000256" key="4">
    <source>
        <dbReference type="ARBA" id="ARBA00022989"/>
    </source>
</evidence>
<evidence type="ECO:0000259" key="7">
    <source>
        <dbReference type="Pfam" id="PF06271"/>
    </source>
</evidence>
<dbReference type="InterPro" id="IPR010432">
    <property type="entry name" value="RDD"/>
</dbReference>
<comment type="caution">
    <text evidence="8">The sequence shown here is derived from an EMBL/GenBank/DDBJ whole genome shotgun (WGS) entry which is preliminary data.</text>
</comment>